<dbReference type="EMBL" id="JAGKQM010000014">
    <property type="protein sequence ID" value="KAH0887264.1"/>
    <property type="molecule type" value="Genomic_DNA"/>
</dbReference>
<feature type="non-terminal residue" evidence="1">
    <location>
        <position position="1"/>
    </location>
</feature>
<sequence length="87" mass="9647">GTKTGTGPLKRLFEKLTSNKLIIPFSCCGMEPLKLKQLHTVSNLMWDLSSYGVLIKKQILKPRHAAKLLRDSAVESVVAQIKLVEVS</sequence>
<gene>
    <name evidence="1" type="ORF">HID58_063360</name>
</gene>
<accession>A0ABQ8A406</accession>
<comment type="caution">
    <text evidence="1">The sequence shown here is derived from an EMBL/GenBank/DDBJ whole genome shotgun (WGS) entry which is preliminary data.</text>
</comment>
<dbReference type="Proteomes" id="UP000824890">
    <property type="component" value="Unassembled WGS sequence"/>
</dbReference>
<protein>
    <submittedName>
        <fullName evidence="1">Uncharacterized protein</fullName>
    </submittedName>
</protein>
<proteinExistence type="predicted"/>
<organism evidence="1 2">
    <name type="scientific">Brassica napus</name>
    <name type="common">Rape</name>
    <dbReference type="NCBI Taxonomy" id="3708"/>
    <lineage>
        <taxon>Eukaryota</taxon>
        <taxon>Viridiplantae</taxon>
        <taxon>Streptophyta</taxon>
        <taxon>Embryophyta</taxon>
        <taxon>Tracheophyta</taxon>
        <taxon>Spermatophyta</taxon>
        <taxon>Magnoliopsida</taxon>
        <taxon>eudicotyledons</taxon>
        <taxon>Gunneridae</taxon>
        <taxon>Pentapetalae</taxon>
        <taxon>rosids</taxon>
        <taxon>malvids</taxon>
        <taxon>Brassicales</taxon>
        <taxon>Brassicaceae</taxon>
        <taxon>Brassiceae</taxon>
        <taxon>Brassica</taxon>
    </lineage>
</organism>
<name>A0ABQ8A406_BRANA</name>
<reference evidence="1 2" key="1">
    <citation type="submission" date="2021-05" db="EMBL/GenBank/DDBJ databases">
        <title>Genome Assembly of Synthetic Allotetraploid Brassica napus Reveals Homoeologous Exchanges between Subgenomes.</title>
        <authorList>
            <person name="Davis J.T."/>
        </authorList>
    </citation>
    <scope>NUCLEOTIDE SEQUENCE [LARGE SCALE GENOMIC DNA]</scope>
    <source>
        <strain evidence="2">cv. Da-Ae</strain>
        <tissue evidence="1">Seedling</tissue>
    </source>
</reference>
<keyword evidence="2" id="KW-1185">Reference proteome</keyword>
<evidence type="ECO:0000313" key="1">
    <source>
        <dbReference type="EMBL" id="KAH0887264.1"/>
    </source>
</evidence>
<evidence type="ECO:0000313" key="2">
    <source>
        <dbReference type="Proteomes" id="UP000824890"/>
    </source>
</evidence>